<dbReference type="CDD" id="cd00093">
    <property type="entry name" value="HTH_XRE"/>
    <property type="match status" value="1"/>
</dbReference>
<evidence type="ECO:0000313" key="2">
    <source>
        <dbReference type="EMBL" id="GLF99327.1"/>
    </source>
</evidence>
<name>A0ABQ5P9S5_9ACTN</name>
<sequence length="278" mass="31071">MNIKELNPNASPQAAFGARIRRLREERGWNQEELGVRMQYSGTQISHVETGRRMPTLQFARHADEAFGTGYRFNSFERQYREIKNGSLIEGFPEYIGLEGRAAEIRLFDTGLIPGPLQTHAYAASLEAANVRRGSITGEQAAERVEFVIDRQAALVRAVPPLMIVVLDESCIRRPIGGPGVMKEQLGRLIEFAQQPNTSLQVAPFTMGELRPFNRLVNLLTLADRSMVAYVESQTQGYLERGITSVLPLMRAYHQLQTEAPSQAESVAMISQIRKGTP</sequence>
<dbReference type="InterPro" id="IPR043917">
    <property type="entry name" value="DUF5753"/>
</dbReference>
<comment type="caution">
    <text evidence="2">The sequence shown here is derived from an EMBL/GenBank/DDBJ whole genome shotgun (WGS) entry which is preliminary data.</text>
</comment>
<evidence type="ECO:0000259" key="1">
    <source>
        <dbReference type="PROSITE" id="PS50943"/>
    </source>
</evidence>
<dbReference type="EMBL" id="BSBI01000019">
    <property type="protein sequence ID" value="GLF99327.1"/>
    <property type="molecule type" value="Genomic_DNA"/>
</dbReference>
<gene>
    <name evidence="2" type="ORF">SYYSPA8_33540</name>
</gene>
<evidence type="ECO:0000313" key="3">
    <source>
        <dbReference type="Proteomes" id="UP001291653"/>
    </source>
</evidence>
<proteinExistence type="predicted"/>
<dbReference type="Proteomes" id="UP001291653">
    <property type="component" value="Unassembled WGS sequence"/>
</dbReference>
<dbReference type="InterPro" id="IPR001387">
    <property type="entry name" value="Cro/C1-type_HTH"/>
</dbReference>
<dbReference type="Pfam" id="PF13560">
    <property type="entry name" value="HTH_31"/>
    <property type="match status" value="1"/>
</dbReference>
<dbReference type="Pfam" id="PF19054">
    <property type="entry name" value="DUF5753"/>
    <property type="match status" value="1"/>
</dbReference>
<dbReference type="SMART" id="SM00530">
    <property type="entry name" value="HTH_XRE"/>
    <property type="match status" value="1"/>
</dbReference>
<organism evidence="2 3">
    <name type="scientific">Streptomyces yaizuensis</name>
    <dbReference type="NCBI Taxonomy" id="2989713"/>
    <lineage>
        <taxon>Bacteria</taxon>
        <taxon>Bacillati</taxon>
        <taxon>Actinomycetota</taxon>
        <taxon>Actinomycetes</taxon>
        <taxon>Kitasatosporales</taxon>
        <taxon>Streptomycetaceae</taxon>
        <taxon>Streptomyces</taxon>
    </lineage>
</organism>
<protein>
    <submittedName>
        <fullName evidence="2">Scr1 family TA system antitoxin-like transcriptional regulator</fullName>
    </submittedName>
</protein>
<dbReference type="PROSITE" id="PS50943">
    <property type="entry name" value="HTH_CROC1"/>
    <property type="match status" value="1"/>
</dbReference>
<dbReference type="SUPFAM" id="SSF47413">
    <property type="entry name" value="lambda repressor-like DNA-binding domains"/>
    <property type="match status" value="1"/>
</dbReference>
<dbReference type="InterPro" id="IPR010982">
    <property type="entry name" value="Lambda_DNA-bd_dom_sf"/>
</dbReference>
<feature type="domain" description="HTH cro/C1-type" evidence="1">
    <location>
        <begin position="20"/>
        <end position="76"/>
    </location>
</feature>
<accession>A0ABQ5P9S5</accession>
<dbReference type="RefSeq" id="WP_323451266.1">
    <property type="nucleotide sequence ID" value="NZ_BSBI01000019.1"/>
</dbReference>
<reference evidence="2 3" key="1">
    <citation type="submission" date="2022-10" db="EMBL/GenBank/DDBJ databases">
        <title>Draft genome sequence of Streptomyces sp. YSPA8.</title>
        <authorList>
            <person name="Moriuchi R."/>
            <person name="Dohra H."/>
            <person name="Yamamura H."/>
            <person name="Kodani S."/>
        </authorList>
    </citation>
    <scope>NUCLEOTIDE SEQUENCE [LARGE SCALE GENOMIC DNA]</scope>
    <source>
        <strain evidence="2 3">YSPA8</strain>
    </source>
</reference>
<keyword evidence="3" id="KW-1185">Reference proteome</keyword>
<dbReference type="Gene3D" id="1.10.260.40">
    <property type="entry name" value="lambda repressor-like DNA-binding domains"/>
    <property type="match status" value="1"/>
</dbReference>